<dbReference type="PROSITE" id="PS50928">
    <property type="entry name" value="ABC_TM1"/>
    <property type="match status" value="1"/>
</dbReference>
<evidence type="ECO:0000256" key="1">
    <source>
        <dbReference type="ARBA" id="ARBA00004651"/>
    </source>
</evidence>
<evidence type="ECO:0000313" key="10">
    <source>
        <dbReference type="Proteomes" id="UP000630353"/>
    </source>
</evidence>
<feature type="domain" description="ABC transmembrane type-1" evidence="8">
    <location>
        <begin position="94"/>
        <end position="329"/>
    </location>
</feature>
<protein>
    <submittedName>
        <fullName evidence="9">ABC transporter permease</fullName>
    </submittedName>
</protein>
<keyword evidence="5 7" id="KW-1133">Transmembrane helix</keyword>
<keyword evidence="3" id="KW-1003">Cell membrane</keyword>
<evidence type="ECO:0000256" key="5">
    <source>
        <dbReference type="ARBA" id="ARBA00022989"/>
    </source>
</evidence>
<evidence type="ECO:0000259" key="8">
    <source>
        <dbReference type="PROSITE" id="PS50928"/>
    </source>
</evidence>
<dbReference type="Proteomes" id="UP000630353">
    <property type="component" value="Unassembled WGS sequence"/>
</dbReference>
<organism evidence="9 10">
    <name type="scientific">Thalassobaculum fulvum</name>
    <dbReference type="NCBI Taxonomy" id="1633335"/>
    <lineage>
        <taxon>Bacteria</taxon>
        <taxon>Pseudomonadati</taxon>
        <taxon>Pseudomonadota</taxon>
        <taxon>Alphaproteobacteria</taxon>
        <taxon>Rhodospirillales</taxon>
        <taxon>Thalassobaculaceae</taxon>
        <taxon>Thalassobaculum</taxon>
    </lineage>
</organism>
<sequence length="347" mass="38090">MVAFIIRRFIQSLFVMFVVALVSFAMFQFIGDPVNQMVGIETSLAERAALRERLGLNDPIVVQFWHFIVNAVSGDFGISYQHKRPVADMLLERLPATLELSAVSALFSLLVGIPMGVYTGLNRDGFLAKVFLTVSLIGISLPTFLIGILLIFLFSVTLANAPAISVFGLFAIDPSVLQLPSFGRGTVVDLGGWRTGLLTADGLKALIMPSITLGLFQLTLIMRLVRSEMLEVLRTDYIKFARARGLANRAINFGHALKNTLVPVITITGLQIGSIIAFAIITETVFQWPGMGQMFLQAVQNVDIPIMAAYLMLIAFFFVVINLIVDMLYYVVDPRLRVDTGKATGHG</sequence>
<proteinExistence type="inferred from homology"/>
<dbReference type="Gene3D" id="1.10.3720.10">
    <property type="entry name" value="MetI-like"/>
    <property type="match status" value="1"/>
</dbReference>
<keyword evidence="2 7" id="KW-0813">Transport</keyword>
<dbReference type="SUPFAM" id="SSF161098">
    <property type="entry name" value="MetI-like"/>
    <property type="match status" value="1"/>
</dbReference>
<evidence type="ECO:0000256" key="6">
    <source>
        <dbReference type="ARBA" id="ARBA00023136"/>
    </source>
</evidence>
<reference evidence="9" key="1">
    <citation type="journal article" date="2014" name="Int. J. Syst. Evol. Microbiol.">
        <title>Complete genome sequence of Corynebacterium casei LMG S-19264T (=DSM 44701T), isolated from a smear-ripened cheese.</title>
        <authorList>
            <consortium name="US DOE Joint Genome Institute (JGI-PGF)"/>
            <person name="Walter F."/>
            <person name="Albersmeier A."/>
            <person name="Kalinowski J."/>
            <person name="Ruckert C."/>
        </authorList>
    </citation>
    <scope>NUCLEOTIDE SEQUENCE</scope>
    <source>
        <strain evidence="9">KCTC 42651</strain>
    </source>
</reference>
<feature type="transmembrane region" description="Helical" evidence="7">
    <location>
        <begin position="130"/>
        <end position="154"/>
    </location>
</feature>
<dbReference type="Pfam" id="PF19300">
    <property type="entry name" value="BPD_transp_1_N"/>
    <property type="match status" value="1"/>
</dbReference>
<dbReference type="InterPro" id="IPR000515">
    <property type="entry name" value="MetI-like"/>
</dbReference>
<evidence type="ECO:0000256" key="4">
    <source>
        <dbReference type="ARBA" id="ARBA00022692"/>
    </source>
</evidence>
<keyword evidence="4 7" id="KW-0812">Transmembrane</keyword>
<dbReference type="PANTHER" id="PTHR43163">
    <property type="entry name" value="DIPEPTIDE TRANSPORT SYSTEM PERMEASE PROTEIN DPPB-RELATED"/>
    <property type="match status" value="1"/>
</dbReference>
<feature type="transmembrane region" description="Helical" evidence="7">
    <location>
        <begin position="100"/>
        <end position="118"/>
    </location>
</feature>
<comment type="similarity">
    <text evidence="7">Belongs to the binding-protein-dependent transport system permease family.</text>
</comment>
<comment type="caution">
    <text evidence="9">The sequence shown here is derived from an EMBL/GenBank/DDBJ whole genome shotgun (WGS) entry which is preliminary data.</text>
</comment>
<dbReference type="Pfam" id="PF00528">
    <property type="entry name" value="BPD_transp_1"/>
    <property type="match status" value="1"/>
</dbReference>
<dbReference type="InterPro" id="IPR035906">
    <property type="entry name" value="MetI-like_sf"/>
</dbReference>
<dbReference type="InterPro" id="IPR045621">
    <property type="entry name" value="BPD_transp_1_N"/>
</dbReference>
<dbReference type="GO" id="GO:0005886">
    <property type="term" value="C:plasma membrane"/>
    <property type="evidence" value="ECO:0007669"/>
    <property type="project" value="UniProtKB-SubCell"/>
</dbReference>
<gene>
    <name evidence="9" type="ORF">GCM10017083_32750</name>
</gene>
<reference evidence="9" key="2">
    <citation type="submission" date="2020-09" db="EMBL/GenBank/DDBJ databases">
        <authorList>
            <person name="Sun Q."/>
            <person name="Kim S."/>
        </authorList>
    </citation>
    <scope>NUCLEOTIDE SEQUENCE</scope>
    <source>
        <strain evidence="9">KCTC 42651</strain>
    </source>
</reference>
<dbReference type="AlphaFoldDB" id="A0A919CQW7"/>
<keyword evidence="6 7" id="KW-0472">Membrane</keyword>
<dbReference type="CDD" id="cd06261">
    <property type="entry name" value="TM_PBP2"/>
    <property type="match status" value="1"/>
</dbReference>
<dbReference type="EMBL" id="BMZS01000007">
    <property type="protein sequence ID" value="GHD54747.1"/>
    <property type="molecule type" value="Genomic_DNA"/>
</dbReference>
<feature type="transmembrane region" description="Helical" evidence="7">
    <location>
        <begin position="12"/>
        <end position="30"/>
    </location>
</feature>
<dbReference type="PANTHER" id="PTHR43163:SF2">
    <property type="entry name" value="ABC TRANSPORTER PERMEASE PROTEIN"/>
    <property type="match status" value="1"/>
</dbReference>
<accession>A0A919CQW7</accession>
<feature type="transmembrane region" description="Helical" evidence="7">
    <location>
        <begin position="261"/>
        <end position="286"/>
    </location>
</feature>
<name>A0A919CQW7_9PROT</name>
<dbReference type="GO" id="GO:0055085">
    <property type="term" value="P:transmembrane transport"/>
    <property type="evidence" value="ECO:0007669"/>
    <property type="project" value="InterPro"/>
</dbReference>
<feature type="transmembrane region" description="Helical" evidence="7">
    <location>
        <begin position="306"/>
        <end position="332"/>
    </location>
</feature>
<evidence type="ECO:0000313" key="9">
    <source>
        <dbReference type="EMBL" id="GHD54747.1"/>
    </source>
</evidence>
<evidence type="ECO:0000256" key="3">
    <source>
        <dbReference type="ARBA" id="ARBA00022475"/>
    </source>
</evidence>
<evidence type="ECO:0000256" key="2">
    <source>
        <dbReference type="ARBA" id="ARBA00022448"/>
    </source>
</evidence>
<keyword evidence="10" id="KW-1185">Reference proteome</keyword>
<comment type="subcellular location">
    <subcellularLocation>
        <location evidence="1 7">Cell membrane</location>
        <topology evidence="1 7">Multi-pass membrane protein</topology>
    </subcellularLocation>
</comment>
<evidence type="ECO:0000256" key="7">
    <source>
        <dbReference type="RuleBase" id="RU363032"/>
    </source>
</evidence>
<feature type="transmembrane region" description="Helical" evidence="7">
    <location>
        <begin position="206"/>
        <end position="225"/>
    </location>
</feature>
<dbReference type="RefSeq" id="WP_189991520.1">
    <property type="nucleotide sequence ID" value="NZ_BMZS01000007.1"/>
</dbReference>